<proteinExistence type="predicted"/>
<dbReference type="InterPro" id="IPR005312">
    <property type="entry name" value="DUF1759"/>
</dbReference>
<gene>
    <name evidence="4" type="primary">LOC128202290</name>
</gene>
<accession>A0ABM3N343</accession>
<protein>
    <submittedName>
        <fullName evidence="4">Uncharacterized protein LOC128202290</fullName>
    </submittedName>
</protein>
<keyword evidence="3" id="KW-1185">Reference proteome</keyword>
<dbReference type="CDD" id="cd00303">
    <property type="entry name" value="retropepsin_like"/>
    <property type="match status" value="1"/>
</dbReference>
<dbReference type="InterPro" id="IPR036397">
    <property type="entry name" value="RNaseH_sf"/>
</dbReference>
<evidence type="ECO:0000313" key="3">
    <source>
        <dbReference type="Proteomes" id="UP001652740"/>
    </source>
</evidence>
<dbReference type="InterPro" id="IPR012337">
    <property type="entry name" value="RNaseH-like_sf"/>
</dbReference>
<dbReference type="GeneID" id="128202290"/>
<feature type="compositionally biased region" description="Basic and acidic residues" evidence="1">
    <location>
        <begin position="102"/>
        <end position="112"/>
    </location>
</feature>
<evidence type="ECO:0000256" key="1">
    <source>
        <dbReference type="SAM" id="MobiDB-lite"/>
    </source>
</evidence>
<dbReference type="PANTHER" id="PTHR47331">
    <property type="entry name" value="PHD-TYPE DOMAIN-CONTAINING PROTEIN"/>
    <property type="match status" value="1"/>
</dbReference>
<evidence type="ECO:0000313" key="4">
    <source>
        <dbReference type="RefSeq" id="XP_052758013.1"/>
    </source>
</evidence>
<dbReference type="InterPro" id="IPR001584">
    <property type="entry name" value="Integrase_cat-core"/>
</dbReference>
<reference evidence="4" key="1">
    <citation type="submission" date="2025-08" db="UniProtKB">
        <authorList>
            <consortium name="RefSeq"/>
        </authorList>
    </citation>
    <scope>IDENTIFICATION</scope>
    <source>
        <tissue evidence="4">Whole larvae</tissue>
    </source>
</reference>
<dbReference type="Pfam" id="PF05380">
    <property type="entry name" value="Peptidase_A17"/>
    <property type="match status" value="1"/>
</dbReference>
<dbReference type="SUPFAM" id="SSF53098">
    <property type="entry name" value="Ribonuclease H-like"/>
    <property type="match status" value="1"/>
</dbReference>
<sequence length="1795" mass="202526">MITRSKAAMRETQVEGQQFHLGSVINSENVRSRHSAESVREALSVPLPPDPDFEPSESFYHQQEVGSLNNAALVSPSRGRLSGAQQLPGSECGQGCFSRSPVSEHRNDDTRHVFPPGPTVQVSELGRLADAIFTLAKKSARPSFNDLATFSGNVHEWLLFKKSYDDSKSYFTPHENMSRLRNALRGNAREAVSVLLLTSSCPEDVLQALELRFARPEQIILSEISAVRALPKLGRQPNDIFTLATKVKSSVNIINLLGHREYIYSPELLHNVISKLTPLLYDKWCDFAQAHHTPGQPQLELLAEFLLQEANKQARFGLPYEAVYVPSHTERTRAAVTSAAPRTDCTQAAYRYAPSRHTVHTANASVPLQIKSPISCAFCSGPHSIKTCFKFLALAVDERLTWVKQEKLCPRCLKRGKHSWRFCKARQCDICKQNHHKFLHSEISSNITNLHNTNIDTVTCQNENINSSSNNKLVPSTSTSNAVSFSNKEVQKDRILLKILPVILSGPTADIETFALLDDGSSVSIIDADLAKQLGLSGPQQNMNITTVVGTRSVTTSLVDFNIKGKYCTEVHTIKGARAVPDLTLASQSVSANELLPLEHLCDIIDVLSYSNATPKLLIGLSDWHLLIAKENRVGTRSQPMATRTALGWVLYGLASKITKPIQFINHCVFSETENDLDMLIRDYYRLDAIGLKLCEPYTASETRAIQILDKTIQRLPNGRFEVGLPWRYDSPIMPNSYNHALSRLNGLNKRFKRDPNYQLLYKENIEAYVKKGYAEECNDSDDALSGCKRWYLPHFGVTNPNKPGKLRIVHDASAKSNGVSLNSLLLPGPDSLQSLVGILIRFREGQVALSGDIKEMFPQIKIRETDRDCQRYLWQPDGPDGPIREFRMSSLIFGAASSPFTAIYVKNKNARDFEKQFPEAAKAIIEDHYMDDFIGSVDDIEVAARLAGDIVDIHSRCGFEMRAWISNKPEALRLVPSVLRKDGETSVNLDINKATTRVLGLFWNPVNDSISFNVNVQQPHNHYYTKRQVLKDLMRIFDPLGFLCPFITQGKILFQRTWRLVTGWDDQLPQSECVKWLEWYRGFEMLKSLSIPRCYSNFIGPVSRELHVFSDASDQAYACVAYWRLTYCDGSVKVAFVMSKSRVSSLEPTAIARLELQAALLGVRLADTITREQRQKINFRYFWCDSRVALSWIRSDARNYKAFVANRVGEISESTLPREWRWVPSDLNVADDATRVSSKSVVELNRWLNGPSFLMSPVDEWPVEPEGPVPVIGQNLKCHQTSLVNFRLHFNVIPNSKNFSSWLRLLRATARAHQFLRLLKESRLRSVNNNDRFRNRGGLRPLLCKDMKSAELHLLRQCQAETFSAEIAALQRREPLPKFSKIAKLSIKQTSDGLLRLDGRASATPDLCNDVKYPPILDGRHHIIHLLIHYYHVWACHGYNETVVNELRQRFWIFHLRPTVRSIAARCQACRLRKASSSIPPEGDLPVCRLEHHQHPFLNTGLDYFGPVDVTIGRRHEKRYIALFTCLSIRAVHLEVVGNLSADAAIMALRRFMARRGVPKKIFSDNAKAFVGASREIRSMWRTMNHTEVAEYAVSRGIEWNFIPPQSPFMGGCWERLVQSVKRALTATVKSKSFKEEILVTLLAEVEHVINSRPLTHVPVAADDEPALTPNHFLLGRSSGLPGPGSLNDGDLLGRSHWRKALRLADHFWSRWLKEYVPSLTPRRSQNSQLRYSNLSVEDIVLIADASMPRGLWPKGRITRVFPGHDGIVRVADVATVGGVLRRPSRKLIKLSTV</sequence>
<dbReference type="InterPro" id="IPR043502">
    <property type="entry name" value="DNA/RNA_pol_sf"/>
</dbReference>
<dbReference type="Pfam" id="PF18701">
    <property type="entry name" value="DUF5641"/>
    <property type="match status" value="1"/>
</dbReference>
<dbReference type="InterPro" id="IPR040676">
    <property type="entry name" value="DUF5641"/>
</dbReference>
<feature type="region of interest" description="Disordered" evidence="1">
    <location>
        <begin position="80"/>
        <end position="117"/>
    </location>
</feature>
<name>A0ABM3N343_GALME</name>
<dbReference type="InterPro" id="IPR008042">
    <property type="entry name" value="Retrotrans_Pao"/>
</dbReference>
<dbReference type="Gene3D" id="3.30.420.10">
    <property type="entry name" value="Ribonuclease H-like superfamily/Ribonuclease H"/>
    <property type="match status" value="1"/>
</dbReference>
<dbReference type="Proteomes" id="UP001652740">
    <property type="component" value="Unplaced"/>
</dbReference>
<evidence type="ECO:0000259" key="2">
    <source>
        <dbReference type="PROSITE" id="PS50994"/>
    </source>
</evidence>
<dbReference type="RefSeq" id="XP_052758013.1">
    <property type="nucleotide sequence ID" value="XM_052902053.1"/>
</dbReference>
<dbReference type="CDD" id="cd01644">
    <property type="entry name" value="RT_pepA17"/>
    <property type="match status" value="1"/>
</dbReference>
<dbReference type="PANTHER" id="PTHR47331:SF1">
    <property type="entry name" value="GAG-LIKE PROTEIN"/>
    <property type="match status" value="1"/>
</dbReference>
<dbReference type="PROSITE" id="PS50994">
    <property type="entry name" value="INTEGRASE"/>
    <property type="match status" value="1"/>
</dbReference>
<feature type="domain" description="Integrase catalytic" evidence="2">
    <location>
        <begin position="1493"/>
        <end position="1679"/>
    </location>
</feature>
<dbReference type="SUPFAM" id="SSF56672">
    <property type="entry name" value="DNA/RNA polymerases"/>
    <property type="match status" value="1"/>
</dbReference>
<organism evidence="3 4">
    <name type="scientific">Galleria mellonella</name>
    <name type="common">Greater wax moth</name>
    <dbReference type="NCBI Taxonomy" id="7137"/>
    <lineage>
        <taxon>Eukaryota</taxon>
        <taxon>Metazoa</taxon>
        <taxon>Ecdysozoa</taxon>
        <taxon>Arthropoda</taxon>
        <taxon>Hexapoda</taxon>
        <taxon>Insecta</taxon>
        <taxon>Pterygota</taxon>
        <taxon>Neoptera</taxon>
        <taxon>Endopterygota</taxon>
        <taxon>Lepidoptera</taxon>
        <taxon>Glossata</taxon>
        <taxon>Ditrysia</taxon>
        <taxon>Pyraloidea</taxon>
        <taxon>Pyralidae</taxon>
        <taxon>Galleriinae</taxon>
        <taxon>Galleria</taxon>
    </lineage>
</organism>
<dbReference type="Pfam" id="PF03564">
    <property type="entry name" value="DUF1759"/>
    <property type="match status" value="1"/>
</dbReference>